<reference evidence="2 3" key="1">
    <citation type="submission" date="2017-12" db="EMBL/GenBank/DDBJ databases">
        <title>Comparative genomics of Botrytis spp.</title>
        <authorList>
            <person name="Valero-Jimenez C.A."/>
            <person name="Tapia P."/>
            <person name="Veloso J."/>
            <person name="Silva-Moreno E."/>
            <person name="Staats M."/>
            <person name="Valdes J.H."/>
            <person name="Van Kan J.A.L."/>
        </authorList>
    </citation>
    <scope>NUCLEOTIDE SEQUENCE [LARGE SCALE GENOMIC DNA]</scope>
    <source>
        <strain evidence="2 3">MUCL3349</strain>
    </source>
</reference>
<gene>
    <name evidence="2" type="ORF">BPOR_1028g00020</name>
</gene>
<evidence type="ECO:0000256" key="1">
    <source>
        <dbReference type="SAM" id="SignalP"/>
    </source>
</evidence>
<evidence type="ECO:0000313" key="3">
    <source>
        <dbReference type="Proteomes" id="UP000297280"/>
    </source>
</evidence>
<evidence type="ECO:0008006" key="4">
    <source>
        <dbReference type="Google" id="ProtNLM"/>
    </source>
</evidence>
<feature type="chain" id="PRO_5021446322" description="Cyanovirin-N domain-containing protein" evidence="1">
    <location>
        <begin position="21"/>
        <end position="91"/>
    </location>
</feature>
<proteinExistence type="predicted"/>
<keyword evidence="3" id="KW-1185">Reference proteome</keyword>
<accession>A0A4Z1KC45</accession>
<evidence type="ECO:0000313" key="2">
    <source>
        <dbReference type="EMBL" id="TGO81760.1"/>
    </source>
</evidence>
<comment type="caution">
    <text evidence="2">The sequence shown here is derived from an EMBL/GenBank/DDBJ whole genome shotgun (WGS) entry which is preliminary data.</text>
</comment>
<dbReference type="AlphaFoldDB" id="A0A4Z1KC45"/>
<dbReference type="OrthoDB" id="4410170at2759"/>
<sequence length="91" mass="9821">MQFPSIIISSLLAFTTNVNAWSQNDDTKVWTAGNNYTSIRGSVVHEACTEMNTQNIRAHGTDCAYWTNGVGGLLVGKCNYQGNSVLCISGC</sequence>
<protein>
    <recommendedName>
        <fullName evidence="4">Cyanovirin-N domain-containing protein</fullName>
    </recommendedName>
</protein>
<keyword evidence="1" id="KW-0732">Signal</keyword>
<name>A0A4Z1KC45_9HELO</name>
<dbReference type="Proteomes" id="UP000297280">
    <property type="component" value="Unassembled WGS sequence"/>
</dbReference>
<feature type="signal peptide" evidence="1">
    <location>
        <begin position="1"/>
        <end position="20"/>
    </location>
</feature>
<organism evidence="2 3">
    <name type="scientific">Botrytis porri</name>
    <dbReference type="NCBI Taxonomy" id="87229"/>
    <lineage>
        <taxon>Eukaryota</taxon>
        <taxon>Fungi</taxon>
        <taxon>Dikarya</taxon>
        <taxon>Ascomycota</taxon>
        <taxon>Pezizomycotina</taxon>
        <taxon>Leotiomycetes</taxon>
        <taxon>Helotiales</taxon>
        <taxon>Sclerotiniaceae</taxon>
        <taxon>Botrytis</taxon>
    </lineage>
</organism>
<dbReference type="EMBL" id="PQXO01001022">
    <property type="protein sequence ID" value="TGO81760.1"/>
    <property type="molecule type" value="Genomic_DNA"/>
</dbReference>